<name>A0A931IXG2_9BURK</name>
<dbReference type="Gene3D" id="3.40.50.300">
    <property type="entry name" value="P-loop containing nucleotide triphosphate hydrolases"/>
    <property type="match status" value="1"/>
</dbReference>
<dbReference type="InterPro" id="IPR027417">
    <property type="entry name" value="P-loop_NTPase"/>
</dbReference>
<dbReference type="GO" id="GO:0003677">
    <property type="term" value="F:DNA binding"/>
    <property type="evidence" value="ECO:0007669"/>
    <property type="project" value="InterPro"/>
</dbReference>
<keyword evidence="2" id="KW-1185">Reference proteome</keyword>
<dbReference type="GO" id="GO:0005524">
    <property type="term" value="F:ATP binding"/>
    <property type="evidence" value="ECO:0007669"/>
    <property type="project" value="InterPro"/>
</dbReference>
<sequence length="637" mass="71482">MQAATRLDSDLQSSASIRVIDPPLAALPSLRQPLNDGERRVLEWFIEILPAGWEIYIQPHLNGLRPDFVLLHPQRGIAVYEVKDWNLQGLDYFIDYESDVPRLMGHRDGKTFSLSRQDPVAAIDLYKREIHGLYVPSLPAKDGFGSIIAGVIFTSATTRDAEDLLLPLREAKGHTKYSRLYPVIGAELLGRHDDGALRALLSSARRIDDRMNDRVAADLRHWLVEPGFSRDQRIPLAQLLTPKQRALCINKERVQFRRIKGPAGSGKSLVLAGRAAELAKQGLRVLVVTFNVTLVNYLLDLAVQYAQSGEVRRQITALNFHYWCRRVAEIAGKEHEFRALWSEGSDHDAEETLRTVLPSKAAQWAAALNEDDRWDAVLVDEGQDFLPTWWEAMCAALPADGSGEALLVADRQQNIYGIKPWTDLEMKGAGFRGPWGELDRSHRMSPSLCRLAADFVDRFQPDVDEHRPIPAQGELEFRTELRWRQLDPMQSVAAECVDAMLGILSASDDDPVAAAELVCIVDREDIGLEVVGLLLDKNIRVLHTFGIGQTKEEKDKDRRRRKTAFFKGDSRVKVTTIQSFKGWESRALVVQITDAADPTALAVAYAAITRLKQDDRGCFLTVVSSAPQLREFGQTWS</sequence>
<dbReference type="AlphaFoldDB" id="A0A931IXG2"/>
<reference evidence="1" key="1">
    <citation type="submission" date="2020-12" db="EMBL/GenBank/DDBJ databases">
        <title>The genome sequence of Inhella sp. 4Y17.</title>
        <authorList>
            <person name="Liu Y."/>
        </authorList>
    </citation>
    <scope>NUCLEOTIDE SEQUENCE</scope>
    <source>
        <strain evidence="1">4Y10</strain>
    </source>
</reference>
<comment type="caution">
    <text evidence="1">The sequence shown here is derived from an EMBL/GenBank/DDBJ whole genome shotgun (WGS) entry which is preliminary data.</text>
</comment>
<accession>A0A931IXG2</accession>
<dbReference type="SUPFAM" id="SSF52540">
    <property type="entry name" value="P-loop containing nucleoside triphosphate hydrolases"/>
    <property type="match status" value="1"/>
</dbReference>
<organism evidence="1 2">
    <name type="scientific">Inhella gelatinilytica</name>
    <dbReference type="NCBI Taxonomy" id="2795030"/>
    <lineage>
        <taxon>Bacteria</taxon>
        <taxon>Pseudomonadati</taxon>
        <taxon>Pseudomonadota</taxon>
        <taxon>Betaproteobacteria</taxon>
        <taxon>Burkholderiales</taxon>
        <taxon>Sphaerotilaceae</taxon>
        <taxon>Inhella</taxon>
    </lineage>
</organism>
<dbReference type="GO" id="GO:0003678">
    <property type="term" value="F:DNA helicase activity"/>
    <property type="evidence" value="ECO:0007669"/>
    <property type="project" value="InterPro"/>
</dbReference>
<dbReference type="Proteomes" id="UP000620139">
    <property type="component" value="Unassembled WGS sequence"/>
</dbReference>
<gene>
    <name evidence="1" type="ORF">I7X43_14015</name>
</gene>
<dbReference type="RefSeq" id="WP_198101580.1">
    <property type="nucleotide sequence ID" value="NZ_JAEDAL010000008.1"/>
</dbReference>
<evidence type="ECO:0000313" key="2">
    <source>
        <dbReference type="Proteomes" id="UP000620139"/>
    </source>
</evidence>
<evidence type="ECO:0000313" key="1">
    <source>
        <dbReference type="EMBL" id="MBH9553959.1"/>
    </source>
</evidence>
<protein>
    <submittedName>
        <fullName evidence="1">NERD domain-containing protein</fullName>
    </submittedName>
</protein>
<dbReference type="EMBL" id="JAEDAL010000008">
    <property type="protein sequence ID" value="MBH9553959.1"/>
    <property type="molecule type" value="Genomic_DNA"/>
</dbReference>
<dbReference type="InterPro" id="IPR000212">
    <property type="entry name" value="DNA_helicase_UvrD/REP"/>
</dbReference>
<dbReference type="PANTHER" id="PTHR11070">
    <property type="entry name" value="UVRD / RECB / PCRA DNA HELICASE FAMILY MEMBER"/>
    <property type="match status" value="1"/>
</dbReference>
<proteinExistence type="predicted"/>